<proteinExistence type="predicted"/>
<dbReference type="Pfam" id="PF20432">
    <property type="entry name" value="Xre-like-HTH"/>
    <property type="match status" value="1"/>
</dbReference>
<evidence type="ECO:0000259" key="1">
    <source>
        <dbReference type="Pfam" id="PF09722"/>
    </source>
</evidence>
<dbReference type="OrthoDB" id="958438at2"/>
<feature type="domain" description="Antitoxin Xre-like helix-turn-helix" evidence="2">
    <location>
        <begin position="38"/>
        <end position="96"/>
    </location>
</feature>
<reference evidence="3 4" key="1">
    <citation type="submission" date="2017-10" db="EMBL/GenBank/DDBJ databases">
        <title>Draft genome of Longimonas halophila.</title>
        <authorList>
            <person name="Goh K.M."/>
            <person name="Shamsir M.S."/>
            <person name="Lim S.W."/>
        </authorList>
    </citation>
    <scope>NUCLEOTIDE SEQUENCE [LARGE SCALE GENOMIC DNA]</scope>
    <source>
        <strain evidence="3 4">KCTC 42399</strain>
    </source>
</reference>
<dbReference type="InterPro" id="IPR024467">
    <property type="entry name" value="Xre/MbcA/ParS-like_toxin-bd"/>
</dbReference>
<sequence>MSASSAETSPQADQHAFEEALHAFQVTTPPEAATPDMEHVREGLGLAELDAVAEALDLALTDLEDVLGVSSRTVQRRRAEGKTLSPTASDRLWRLLHIWQRSRRAFASDNAARTWLKTPHGLLGGETPLQRLDTEPGLREVEDLLTTIDETGAA</sequence>
<dbReference type="Proteomes" id="UP000221024">
    <property type="component" value="Unassembled WGS sequence"/>
</dbReference>
<protein>
    <submittedName>
        <fullName evidence="3">Uncharacterized protein</fullName>
    </submittedName>
</protein>
<evidence type="ECO:0000313" key="4">
    <source>
        <dbReference type="Proteomes" id="UP000221024"/>
    </source>
</evidence>
<evidence type="ECO:0000259" key="2">
    <source>
        <dbReference type="Pfam" id="PF20432"/>
    </source>
</evidence>
<gene>
    <name evidence="3" type="ORF">CRI93_01485</name>
</gene>
<dbReference type="NCBIfam" id="TIGR02293">
    <property type="entry name" value="TAS_TIGR02293"/>
    <property type="match status" value="1"/>
</dbReference>
<organism evidence="3 4">
    <name type="scientific">Longimonas halophila</name>
    <dbReference type="NCBI Taxonomy" id="1469170"/>
    <lineage>
        <taxon>Bacteria</taxon>
        <taxon>Pseudomonadati</taxon>
        <taxon>Rhodothermota</taxon>
        <taxon>Rhodothermia</taxon>
        <taxon>Rhodothermales</taxon>
        <taxon>Salisaetaceae</taxon>
        <taxon>Longimonas</taxon>
    </lineage>
</organism>
<dbReference type="EMBL" id="PDEP01000001">
    <property type="protein sequence ID" value="PEN09426.1"/>
    <property type="molecule type" value="Genomic_DNA"/>
</dbReference>
<dbReference type="Pfam" id="PF09722">
    <property type="entry name" value="Xre_MbcA_ParS_C"/>
    <property type="match status" value="1"/>
</dbReference>
<dbReference type="InterPro" id="IPR011979">
    <property type="entry name" value="Antitox_Xre"/>
</dbReference>
<comment type="caution">
    <text evidence="3">The sequence shown here is derived from an EMBL/GenBank/DDBJ whole genome shotgun (WGS) entry which is preliminary data.</text>
</comment>
<dbReference type="AlphaFoldDB" id="A0A2H3NT79"/>
<dbReference type="GO" id="GO:0003677">
    <property type="term" value="F:DNA binding"/>
    <property type="evidence" value="ECO:0007669"/>
    <property type="project" value="InterPro"/>
</dbReference>
<feature type="domain" description="Antitoxin Xre/MbcA/ParS-like toxin-binding" evidence="1">
    <location>
        <begin position="108"/>
        <end position="149"/>
    </location>
</feature>
<keyword evidence="4" id="KW-1185">Reference proteome</keyword>
<accession>A0A2H3NT79</accession>
<dbReference type="InterPro" id="IPR046847">
    <property type="entry name" value="Xre-like_HTH"/>
</dbReference>
<evidence type="ECO:0000313" key="3">
    <source>
        <dbReference type="EMBL" id="PEN09426.1"/>
    </source>
</evidence>
<name>A0A2H3NT79_9BACT</name>
<dbReference type="RefSeq" id="WP_098060824.1">
    <property type="nucleotide sequence ID" value="NZ_PDEP01000001.1"/>
</dbReference>